<keyword evidence="1 2" id="KW-0193">Cuticle</keyword>
<feature type="chain" id="PRO_5026347498" evidence="3">
    <location>
        <begin position="21"/>
        <end position="124"/>
    </location>
</feature>
<accession>A0A6G0YJ59</accession>
<comment type="caution">
    <text evidence="4">The sequence shown here is derived from an EMBL/GenBank/DDBJ whole genome shotgun (WGS) entry which is preliminary data.</text>
</comment>
<dbReference type="InterPro" id="IPR050468">
    <property type="entry name" value="Cuticle_Struct_Prot"/>
</dbReference>
<keyword evidence="3" id="KW-0732">Signal</keyword>
<dbReference type="OrthoDB" id="6368834at2759"/>
<dbReference type="PANTHER" id="PTHR10380:SF218">
    <property type="entry name" value="ADULT CUTICLE PROTEIN 65AA-RELATED"/>
    <property type="match status" value="1"/>
</dbReference>
<evidence type="ECO:0000313" key="5">
    <source>
        <dbReference type="Proteomes" id="UP000478052"/>
    </source>
</evidence>
<dbReference type="AlphaFoldDB" id="A0A6G0YJ59"/>
<dbReference type="InterPro" id="IPR000618">
    <property type="entry name" value="Insect_cuticle"/>
</dbReference>
<keyword evidence="5" id="KW-1185">Reference proteome</keyword>
<dbReference type="PRINTS" id="PR00947">
    <property type="entry name" value="CUTICLE"/>
</dbReference>
<protein>
    <submittedName>
        <fullName evidence="4">Flexible cuticle protein 12-like</fullName>
    </submittedName>
</protein>
<dbReference type="GO" id="GO:0062129">
    <property type="term" value="C:chitin-based extracellular matrix"/>
    <property type="evidence" value="ECO:0007669"/>
    <property type="project" value="TreeGrafter"/>
</dbReference>
<dbReference type="GO" id="GO:0008010">
    <property type="term" value="F:structural constituent of chitin-based larval cuticle"/>
    <property type="evidence" value="ECO:0007669"/>
    <property type="project" value="TreeGrafter"/>
</dbReference>
<dbReference type="EMBL" id="VUJU01003791">
    <property type="protein sequence ID" value="KAF0756676.1"/>
    <property type="molecule type" value="Genomic_DNA"/>
</dbReference>
<reference evidence="4 5" key="1">
    <citation type="submission" date="2019-08" db="EMBL/GenBank/DDBJ databases">
        <title>Whole genome of Aphis craccivora.</title>
        <authorList>
            <person name="Voronova N.V."/>
            <person name="Shulinski R.S."/>
            <person name="Bandarenka Y.V."/>
            <person name="Zhorov D.G."/>
            <person name="Warner D."/>
        </authorList>
    </citation>
    <scope>NUCLEOTIDE SEQUENCE [LARGE SCALE GENOMIC DNA]</scope>
    <source>
        <strain evidence="4">180601</strain>
        <tissue evidence="4">Whole Body</tissue>
    </source>
</reference>
<dbReference type="Pfam" id="PF00379">
    <property type="entry name" value="Chitin_bind_4"/>
    <property type="match status" value="1"/>
</dbReference>
<dbReference type="PANTHER" id="PTHR10380">
    <property type="entry name" value="CUTICLE PROTEIN"/>
    <property type="match status" value="1"/>
</dbReference>
<evidence type="ECO:0000256" key="1">
    <source>
        <dbReference type="ARBA" id="ARBA00022460"/>
    </source>
</evidence>
<evidence type="ECO:0000256" key="2">
    <source>
        <dbReference type="PROSITE-ProRule" id="PRU00497"/>
    </source>
</evidence>
<evidence type="ECO:0000256" key="3">
    <source>
        <dbReference type="SAM" id="SignalP"/>
    </source>
</evidence>
<dbReference type="Proteomes" id="UP000478052">
    <property type="component" value="Unassembled WGS sequence"/>
</dbReference>
<sequence>MNTITVVVLAVFVFLQWSTAAVIPTYPTYPTEKPKTPVIGQLLRNDYVYDNNGQFSLNYQVDDGTSQTREGTLVLNDEGDDYVLIQKGSYSYISPEGIKVTVTYTADKEGFKIVESSNDVPARV</sequence>
<proteinExistence type="predicted"/>
<name>A0A6G0YJ59_APHCR</name>
<organism evidence="4 5">
    <name type="scientific">Aphis craccivora</name>
    <name type="common">Cowpea aphid</name>
    <dbReference type="NCBI Taxonomy" id="307492"/>
    <lineage>
        <taxon>Eukaryota</taxon>
        <taxon>Metazoa</taxon>
        <taxon>Ecdysozoa</taxon>
        <taxon>Arthropoda</taxon>
        <taxon>Hexapoda</taxon>
        <taxon>Insecta</taxon>
        <taxon>Pterygota</taxon>
        <taxon>Neoptera</taxon>
        <taxon>Paraneoptera</taxon>
        <taxon>Hemiptera</taxon>
        <taxon>Sternorrhyncha</taxon>
        <taxon>Aphidomorpha</taxon>
        <taxon>Aphidoidea</taxon>
        <taxon>Aphididae</taxon>
        <taxon>Aphidini</taxon>
        <taxon>Aphis</taxon>
        <taxon>Aphis</taxon>
    </lineage>
</organism>
<evidence type="ECO:0000313" key="4">
    <source>
        <dbReference type="EMBL" id="KAF0756676.1"/>
    </source>
</evidence>
<dbReference type="PROSITE" id="PS51155">
    <property type="entry name" value="CHIT_BIND_RR_2"/>
    <property type="match status" value="1"/>
</dbReference>
<gene>
    <name evidence="4" type="ORF">FWK35_00024856</name>
</gene>
<feature type="signal peptide" evidence="3">
    <location>
        <begin position="1"/>
        <end position="20"/>
    </location>
</feature>